<accession>D2VZ55</accession>
<dbReference type="AlphaFoldDB" id="D2VZ55"/>
<evidence type="ECO:0000313" key="2">
    <source>
        <dbReference type="Proteomes" id="UP000006671"/>
    </source>
</evidence>
<gene>
    <name evidence="1" type="ORF">NAEGRDRAFT_74365</name>
</gene>
<name>D2VZ55_NAEGR</name>
<dbReference type="RefSeq" id="XP_002670677.1">
    <property type="nucleotide sequence ID" value="XM_002670631.1"/>
</dbReference>
<evidence type="ECO:0000313" key="1">
    <source>
        <dbReference type="EMBL" id="EFC37933.1"/>
    </source>
</evidence>
<dbReference type="KEGG" id="ngr:NAEGRDRAFT_74365"/>
<keyword evidence="2" id="KW-1185">Reference proteome</keyword>
<dbReference type="EMBL" id="GG738913">
    <property type="protein sequence ID" value="EFC37933.1"/>
    <property type="molecule type" value="Genomic_DNA"/>
</dbReference>
<proteinExistence type="predicted"/>
<organism evidence="2">
    <name type="scientific">Naegleria gruberi</name>
    <name type="common">Amoeba</name>
    <dbReference type="NCBI Taxonomy" id="5762"/>
    <lineage>
        <taxon>Eukaryota</taxon>
        <taxon>Discoba</taxon>
        <taxon>Heterolobosea</taxon>
        <taxon>Tetramitia</taxon>
        <taxon>Eutetramitia</taxon>
        <taxon>Vahlkampfiidae</taxon>
        <taxon>Naegleria</taxon>
    </lineage>
</organism>
<reference evidence="1 2" key="1">
    <citation type="journal article" date="2010" name="Cell">
        <title>The genome of Naegleria gruberi illuminates early eukaryotic versatility.</title>
        <authorList>
            <person name="Fritz-Laylin L.K."/>
            <person name="Prochnik S.E."/>
            <person name="Ginger M.L."/>
            <person name="Dacks J.B."/>
            <person name="Carpenter M.L."/>
            <person name="Field M.C."/>
            <person name="Kuo A."/>
            <person name="Paredez A."/>
            <person name="Chapman J."/>
            <person name="Pham J."/>
            <person name="Shu S."/>
            <person name="Neupane R."/>
            <person name="Cipriano M."/>
            <person name="Mancuso J."/>
            <person name="Tu H."/>
            <person name="Salamov A."/>
            <person name="Lindquist E."/>
            <person name="Shapiro H."/>
            <person name="Lucas S."/>
            <person name="Grigoriev I.V."/>
            <person name="Cande W.Z."/>
            <person name="Fulton C."/>
            <person name="Rokhsar D.S."/>
            <person name="Dawson S.C."/>
        </authorList>
    </citation>
    <scope>NUCLEOTIDE SEQUENCE [LARGE SCALE GENOMIC DNA]</scope>
    <source>
        <strain evidence="1 2">NEG-M</strain>
    </source>
</reference>
<dbReference type="Proteomes" id="UP000006671">
    <property type="component" value="Unassembled WGS sequence"/>
</dbReference>
<protein>
    <submittedName>
        <fullName evidence="1">Predicted protein</fullName>
    </submittedName>
</protein>
<dbReference type="GeneID" id="8863357"/>
<dbReference type="InParanoid" id="D2VZ55"/>
<dbReference type="VEuPathDB" id="AmoebaDB:NAEGRDRAFT_74365"/>
<sequence>MNENLDFKLREEQVYINYYVHGGSMYNSKCLILWSDSLLAMYSISSEECARYNERIYDDSIKLMEISPDDSLLMVSSGLNEKKTFKNEDNEELNILTDNNNDYSKQTLNEEKIEEVESNEIVEEEIARYSHNVDYFSGYPDALFSTHINTNTILLKSDESKH</sequence>